<reference evidence="1 2" key="1">
    <citation type="submission" date="2017-05" db="EMBL/GenBank/DDBJ databases">
        <title>De novo genome assembly of Deniococcus indicus strain DR1.</title>
        <authorList>
            <person name="Chauhan D."/>
            <person name="Yennamalli R.M."/>
            <person name="Priyadarshini R."/>
        </authorList>
    </citation>
    <scope>NUCLEOTIDE SEQUENCE [LARGE SCALE GENOMIC DNA]</scope>
    <source>
        <strain evidence="1 2">DR1</strain>
    </source>
</reference>
<dbReference type="AlphaFoldDB" id="A0A246BJP6"/>
<dbReference type="EMBL" id="NHMK01000016">
    <property type="protein sequence ID" value="OWL95502.1"/>
    <property type="molecule type" value="Genomic_DNA"/>
</dbReference>
<evidence type="ECO:0000313" key="2">
    <source>
        <dbReference type="Proteomes" id="UP000197208"/>
    </source>
</evidence>
<sequence length="97" mass="10754">MSDFNPTPGHVNVITAENIETARPHLPPDQAEVLMIGCKTWAVTCEDGQRGQITRWPDRRGAIHLGGNLSLWGDWSYSGVLHTDGDFSDFDRHGQPV</sequence>
<protein>
    <submittedName>
        <fullName evidence="1">Uncharacterized protein</fullName>
    </submittedName>
</protein>
<dbReference type="Proteomes" id="UP000197208">
    <property type="component" value="Unassembled WGS sequence"/>
</dbReference>
<accession>A0A246BJP6</accession>
<organism evidence="1 2">
    <name type="scientific">Deinococcus indicus</name>
    <dbReference type="NCBI Taxonomy" id="223556"/>
    <lineage>
        <taxon>Bacteria</taxon>
        <taxon>Thermotogati</taxon>
        <taxon>Deinococcota</taxon>
        <taxon>Deinococci</taxon>
        <taxon>Deinococcales</taxon>
        <taxon>Deinococcaceae</taxon>
        <taxon>Deinococcus</taxon>
    </lineage>
</organism>
<dbReference type="RefSeq" id="WP_088248898.1">
    <property type="nucleotide sequence ID" value="NZ_NHMK01000016.1"/>
</dbReference>
<proteinExistence type="predicted"/>
<keyword evidence="2" id="KW-1185">Reference proteome</keyword>
<gene>
    <name evidence="1" type="ORF">CBQ26_12140</name>
</gene>
<comment type="caution">
    <text evidence="1">The sequence shown here is derived from an EMBL/GenBank/DDBJ whole genome shotgun (WGS) entry which is preliminary data.</text>
</comment>
<evidence type="ECO:0000313" key="1">
    <source>
        <dbReference type="EMBL" id="OWL95502.1"/>
    </source>
</evidence>
<name>A0A246BJP6_9DEIO</name>